<evidence type="ECO:0000313" key="1">
    <source>
        <dbReference type="EMBL" id="KAJ9077790.1"/>
    </source>
</evidence>
<organism evidence="1 2">
    <name type="scientific">Entomophthora muscae</name>
    <dbReference type="NCBI Taxonomy" id="34485"/>
    <lineage>
        <taxon>Eukaryota</taxon>
        <taxon>Fungi</taxon>
        <taxon>Fungi incertae sedis</taxon>
        <taxon>Zoopagomycota</taxon>
        <taxon>Entomophthoromycotina</taxon>
        <taxon>Entomophthoromycetes</taxon>
        <taxon>Entomophthorales</taxon>
        <taxon>Entomophthoraceae</taxon>
        <taxon>Entomophthora</taxon>
    </lineage>
</organism>
<name>A0ACC2TTH8_9FUNG</name>
<reference evidence="1" key="1">
    <citation type="submission" date="2022-04" db="EMBL/GenBank/DDBJ databases">
        <title>Genome of the entomopathogenic fungus Entomophthora muscae.</title>
        <authorList>
            <person name="Elya C."/>
            <person name="Lovett B.R."/>
            <person name="Lee E."/>
            <person name="Macias A.M."/>
            <person name="Hajek A.E."/>
            <person name="De Bivort B.L."/>
            <person name="Kasson M.T."/>
            <person name="De Fine Licht H.H."/>
            <person name="Stajich J.E."/>
        </authorList>
    </citation>
    <scope>NUCLEOTIDE SEQUENCE</scope>
    <source>
        <strain evidence="1">Berkeley</strain>
    </source>
</reference>
<sequence length="106" mass="11677">MQFSNTLLKLATLVSAVMAEGELCNANHSGPKQRCTIQFKGDQKSLGKYEEIKGNLKKMECSWISPSDLTFSESGHITSNLPAGFVDTVLAKMPQYQPYVESKNCS</sequence>
<keyword evidence="2" id="KW-1185">Reference proteome</keyword>
<evidence type="ECO:0000313" key="2">
    <source>
        <dbReference type="Proteomes" id="UP001165960"/>
    </source>
</evidence>
<dbReference type="EMBL" id="QTSX02002179">
    <property type="protein sequence ID" value="KAJ9077790.1"/>
    <property type="molecule type" value="Genomic_DNA"/>
</dbReference>
<dbReference type="Proteomes" id="UP001165960">
    <property type="component" value="Unassembled WGS sequence"/>
</dbReference>
<proteinExistence type="predicted"/>
<gene>
    <name evidence="1" type="ORF">DSO57_1013436</name>
</gene>
<protein>
    <submittedName>
        <fullName evidence="1">Uncharacterized protein</fullName>
    </submittedName>
</protein>
<comment type="caution">
    <text evidence="1">The sequence shown here is derived from an EMBL/GenBank/DDBJ whole genome shotgun (WGS) entry which is preliminary data.</text>
</comment>
<accession>A0ACC2TTH8</accession>